<gene>
    <name evidence="1" type="ORF">K488DRAFT_79561</name>
</gene>
<name>A0ACB8QG03_9AGAM</name>
<organism evidence="1 2">
    <name type="scientific">Vararia minispora EC-137</name>
    <dbReference type="NCBI Taxonomy" id="1314806"/>
    <lineage>
        <taxon>Eukaryota</taxon>
        <taxon>Fungi</taxon>
        <taxon>Dikarya</taxon>
        <taxon>Basidiomycota</taxon>
        <taxon>Agaricomycotina</taxon>
        <taxon>Agaricomycetes</taxon>
        <taxon>Russulales</taxon>
        <taxon>Lachnocladiaceae</taxon>
        <taxon>Vararia</taxon>
    </lineage>
</organism>
<protein>
    <submittedName>
        <fullName evidence="1">Uncharacterized protein</fullName>
    </submittedName>
</protein>
<evidence type="ECO:0000313" key="1">
    <source>
        <dbReference type="EMBL" id="KAI0030572.1"/>
    </source>
</evidence>
<proteinExistence type="predicted"/>
<reference evidence="1" key="1">
    <citation type="submission" date="2021-02" db="EMBL/GenBank/DDBJ databases">
        <authorList>
            <consortium name="DOE Joint Genome Institute"/>
            <person name="Ahrendt S."/>
            <person name="Looney B.P."/>
            <person name="Miyauchi S."/>
            <person name="Morin E."/>
            <person name="Drula E."/>
            <person name="Courty P.E."/>
            <person name="Chicoki N."/>
            <person name="Fauchery L."/>
            <person name="Kohler A."/>
            <person name="Kuo A."/>
            <person name="Labutti K."/>
            <person name="Pangilinan J."/>
            <person name="Lipzen A."/>
            <person name="Riley R."/>
            <person name="Andreopoulos W."/>
            <person name="He G."/>
            <person name="Johnson J."/>
            <person name="Barry K.W."/>
            <person name="Grigoriev I.V."/>
            <person name="Nagy L."/>
            <person name="Hibbett D."/>
            <person name="Henrissat B."/>
            <person name="Matheny P.B."/>
            <person name="Labbe J."/>
            <person name="Martin F."/>
        </authorList>
    </citation>
    <scope>NUCLEOTIDE SEQUENCE</scope>
    <source>
        <strain evidence="1">EC-137</strain>
    </source>
</reference>
<evidence type="ECO:0000313" key="2">
    <source>
        <dbReference type="Proteomes" id="UP000814128"/>
    </source>
</evidence>
<comment type="caution">
    <text evidence="1">The sequence shown here is derived from an EMBL/GenBank/DDBJ whole genome shotgun (WGS) entry which is preliminary data.</text>
</comment>
<keyword evidence="2" id="KW-1185">Reference proteome</keyword>
<sequence length="318" mass="35121">MVSSGIKLDGSNEGKDTASGTSVSTTFHQEFTHSGCPHDLVLVSTDAVHFYVCDEALRSLSKNNFNSLLPARSDTKLSIPQELSRISNNGFNSLLPAPFNATVPVPMTSRVLNVMLHAIYGLSPESYAPSFPDIELAITVMSTYGIFPATLVMPTSALYQIIIQQSISLPLECYALAASCQLEELAIAVSPYTLSRPLSSLTNDLLDRMGPSYLFRLTFKQLVFPPPGPHPPTEDCSVEDQRPLSRAWTLAIAYLCWDFRPGLSVPSIEGALRPLNNQLGCKVCRQYLEQRIRKLLVDWSLVKVCYVFKYSKKNSQPP</sequence>
<dbReference type="Proteomes" id="UP000814128">
    <property type="component" value="Unassembled WGS sequence"/>
</dbReference>
<dbReference type="EMBL" id="MU273615">
    <property type="protein sequence ID" value="KAI0030572.1"/>
    <property type="molecule type" value="Genomic_DNA"/>
</dbReference>
<reference evidence="1" key="2">
    <citation type="journal article" date="2022" name="New Phytol.">
        <title>Evolutionary transition to the ectomycorrhizal habit in the genomes of a hyperdiverse lineage of mushroom-forming fungi.</title>
        <authorList>
            <person name="Looney B."/>
            <person name="Miyauchi S."/>
            <person name="Morin E."/>
            <person name="Drula E."/>
            <person name="Courty P.E."/>
            <person name="Kohler A."/>
            <person name="Kuo A."/>
            <person name="LaButti K."/>
            <person name="Pangilinan J."/>
            <person name="Lipzen A."/>
            <person name="Riley R."/>
            <person name="Andreopoulos W."/>
            <person name="He G."/>
            <person name="Johnson J."/>
            <person name="Nolan M."/>
            <person name="Tritt A."/>
            <person name="Barry K.W."/>
            <person name="Grigoriev I.V."/>
            <person name="Nagy L.G."/>
            <person name="Hibbett D."/>
            <person name="Henrissat B."/>
            <person name="Matheny P.B."/>
            <person name="Labbe J."/>
            <person name="Martin F.M."/>
        </authorList>
    </citation>
    <scope>NUCLEOTIDE SEQUENCE</scope>
    <source>
        <strain evidence="1">EC-137</strain>
    </source>
</reference>
<accession>A0ACB8QG03</accession>